<organism evidence="2">
    <name type="scientific">Arundo donax</name>
    <name type="common">Giant reed</name>
    <name type="synonym">Donax arundinaceus</name>
    <dbReference type="NCBI Taxonomy" id="35708"/>
    <lineage>
        <taxon>Eukaryota</taxon>
        <taxon>Viridiplantae</taxon>
        <taxon>Streptophyta</taxon>
        <taxon>Embryophyta</taxon>
        <taxon>Tracheophyta</taxon>
        <taxon>Spermatophyta</taxon>
        <taxon>Magnoliopsida</taxon>
        <taxon>Liliopsida</taxon>
        <taxon>Poales</taxon>
        <taxon>Poaceae</taxon>
        <taxon>PACMAD clade</taxon>
        <taxon>Arundinoideae</taxon>
        <taxon>Arundineae</taxon>
        <taxon>Arundo</taxon>
    </lineage>
</organism>
<proteinExistence type="predicted"/>
<protein>
    <submittedName>
        <fullName evidence="2">Uncharacterized protein</fullName>
    </submittedName>
</protein>
<evidence type="ECO:0000313" key="2">
    <source>
        <dbReference type="EMBL" id="JAD60232.1"/>
    </source>
</evidence>
<accession>A0A0A9BLT7</accession>
<dbReference type="AlphaFoldDB" id="A0A0A9BLT7"/>
<evidence type="ECO:0000256" key="1">
    <source>
        <dbReference type="SAM" id="MobiDB-lite"/>
    </source>
</evidence>
<sequence>MKRDSKKNTTNSRSLECNFF</sequence>
<reference evidence="2" key="2">
    <citation type="journal article" date="2015" name="Data Brief">
        <title>Shoot transcriptome of the giant reed, Arundo donax.</title>
        <authorList>
            <person name="Barrero R.A."/>
            <person name="Guerrero F.D."/>
            <person name="Moolhuijzen P."/>
            <person name="Goolsby J.A."/>
            <person name="Tidwell J."/>
            <person name="Bellgard S.E."/>
            <person name="Bellgard M.I."/>
        </authorList>
    </citation>
    <scope>NUCLEOTIDE SEQUENCE</scope>
    <source>
        <tissue evidence="2">Shoot tissue taken approximately 20 cm above the soil surface</tissue>
    </source>
</reference>
<reference evidence="2" key="1">
    <citation type="submission" date="2014-09" db="EMBL/GenBank/DDBJ databases">
        <authorList>
            <person name="Magalhaes I.L.F."/>
            <person name="Oliveira U."/>
            <person name="Santos F.R."/>
            <person name="Vidigal T.H.D.A."/>
            <person name="Brescovit A.D."/>
            <person name="Santos A.J."/>
        </authorList>
    </citation>
    <scope>NUCLEOTIDE SEQUENCE</scope>
    <source>
        <tissue evidence="2">Shoot tissue taken approximately 20 cm above the soil surface</tissue>
    </source>
</reference>
<feature type="compositionally biased region" description="Polar residues" evidence="1">
    <location>
        <begin position="8"/>
        <end position="20"/>
    </location>
</feature>
<feature type="region of interest" description="Disordered" evidence="1">
    <location>
        <begin position="1"/>
        <end position="20"/>
    </location>
</feature>
<dbReference type="EMBL" id="GBRH01237663">
    <property type="protein sequence ID" value="JAD60232.1"/>
    <property type="molecule type" value="Transcribed_RNA"/>
</dbReference>
<name>A0A0A9BLT7_ARUDO</name>